<dbReference type="Pfam" id="PF13624">
    <property type="entry name" value="SurA_N_3"/>
    <property type="match status" value="1"/>
</dbReference>
<dbReference type="Gene3D" id="1.10.4030.10">
    <property type="entry name" value="Porin chaperone SurA, peptide-binding domain"/>
    <property type="match status" value="1"/>
</dbReference>
<evidence type="ECO:0000256" key="7">
    <source>
        <dbReference type="SAM" id="SignalP"/>
    </source>
</evidence>
<feature type="region of interest" description="Disordered" evidence="6">
    <location>
        <begin position="23"/>
        <end position="109"/>
    </location>
</feature>
<dbReference type="KEGG" id="jeo:JMA_27680"/>
<evidence type="ECO:0000256" key="3">
    <source>
        <dbReference type="ARBA" id="ARBA00022729"/>
    </source>
</evidence>
<evidence type="ECO:0000256" key="1">
    <source>
        <dbReference type="ARBA" id="ARBA00000971"/>
    </source>
</evidence>
<feature type="chain" id="PRO_5039384356" description="peptidylprolyl isomerase" evidence="7">
    <location>
        <begin position="21"/>
        <end position="257"/>
    </location>
</feature>
<sequence>MNFKKIFLPFAAGALALGLAACSDEESANTEAENEEPTAEEQQAAEDQQAAAEEMQAAMEEQQVAEDEVVATINGEEITGEAYNSALASTQSNLQQMGQDPTTEEGAEQAKTQTLDLLINQNLIIQKANEAGHEASEEEIDEEYASFQEQFGGEEAMNEIMEAQGIDKETLRGQMADSIKFDKYVNEVAPAEEPTDEEIQEFYDQITAQAEQTGQEAPALEDVREDIVSTLNQQKQQEQLMAHLEELKAEAEIERLI</sequence>
<dbReference type="HOGENOM" id="CLU_092781_0_0_9"/>
<feature type="compositionally biased region" description="Acidic residues" evidence="6">
    <location>
        <begin position="23"/>
        <end position="39"/>
    </location>
</feature>
<keyword evidence="5 8" id="KW-0413">Isomerase</keyword>
<keyword evidence="3 7" id="KW-0732">Signal</keyword>
<dbReference type="GO" id="GO:0003755">
    <property type="term" value="F:peptidyl-prolyl cis-trans isomerase activity"/>
    <property type="evidence" value="ECO:0007669"/>
    <property type="project" value="UniProtKB-KW"/>
</dbReference>
<dbReference type="InterPro" id="IPR050245">
    <property type="entry name" value="PrsA_foldase"/>
</dbReference>
<dbReference type="PANTHER" id="PTHR47245">
    <property type="entry name" value="PEPTIDYLPROLYL ISOMERASE"/>
    <property type="match status" value="1"/>
</dbReference>
<dbReference type="EMBL" id="CP009416">
    <property type="protein sequence ID" value="AJD92085.1"/>
    <property type="molecule type" value="Genomic_DNA"/>
</dbReference>
<proteinExistence type="predicted"/>
<keyword evidence="9" id="KW-1185">Reference proteome</keyword>
<evidence type="ECO:0000256" key="2">
    <source>
        <dbReference type="ARBA" id="ARBA00013194"/>
    </source>
</evidence>
<feature type="signal peptide" evidence="7">
    <location>
        <begin position="1"/>
        <end position="20"/>
    </location>
</feature>
<dbReference type="InterPro" id="IPR027304">
    <property type="entry name" value="Trigger_fact/SurA_dom_sf"/>
</dbReference>
<name>A0A0B5AP80_9BACL</name>
<evidence type="ECO:0000256" key="5">
    <source>
        <dbReference type="ARBA" id="ARBA00023235"/>
    </source>
</evidence>
<dbReference type="AlphaFoldDB" id="A0A0B5AP80"/>
<gene>
    <name evidence="8" type="ORF">JMA_27680</name>
</gene>
<evidence type="ECO:0000313" key="8">
    <source>
        <dbReference type="EMBL" id="AJD92085.1"/>
    </source>
</evidence>
<dbReference type="OrthoDB" id="4775280at2"/>
<comment type="catalytic activity">
    <reaction evidence="1">
        <text>[protein]-peptidylproline (omega=180) = [protein]-peptidylproline (omega=0)</text>
        <dbReference type="Rhea" id="RHEA:16237"/>
        <dbReference type="Rhea" id="RHEA-COMP:10747"/>
        <dbReference type="Rhea" id="RHEA-COMP:10748"/>
        <dbReference type="ChEBI" id="CHEBI:83833"/>
        <dbReference type="ChEBI" id="CHEBI:83834"/>
        <dbReference type="EC" id="5.2.1.8"/>
    </reaction>
</comment>
<protein>
    <recommendedName>
        <fullName evidence="2">peptidylprolyl isomerase</fullName>
        <ecNumber evidence="2">5.2.1.8</ecNumber>
    </recommendedName>
</protein>
<organism evidence="8 9">
    <name type="scientific">Jeotgalibacillus malaysiensis</name>
    <dbReference type="NCBI Taxonomy" id="1508404"/>
    <lineage>
        <taxon>Bacteria</taxon>
        <taxon>Bacillati</taxon>
        <taxon>Bacillota</taxon>
        <taxon>Bacilli</taxon>
        <taxon>Bacillales</taxon>
        <taxon>Caryophanaceae</taxon>
        <taxon>Jeotgalibacillus</taxon>
    </lineage>
</organism>
<feature type="compositionally biased region" description="Polar residues" evidence="6">
    <location>
        <begin position="86"/>
        <end position="101"/>
    </location>
</feature>
<dbReference type="BioCyc" id="JESP1508404:G14D9-12049-MONOMER"/>
<dbReference type="PROSITE" id="PS51257">
    <property type="entry name" value="PROKAR_LIPOPROTEIN"/>
    <property type="match status" value="1"/>
</dbReference>
<dbReference type="EC" id="5.2.1.8" evidence="2"/>
<evidence type="ECO:0000256" key="4">
    <source>
        <dbReference type="ARBA" id="ARBA00023110"/>
    </source>
</evidence>
<keyword evidence="4" id="KW-0697">Rotamase</keyword>
<evidence type="ECO:0000256" key="6">
    <source>
        <dbReference type="SAM" id="MobiDB-lite"/>
    </source>
</evidence>
<feature type="compositionally biased region" description="Low complexity" evidence="6">
    <location>
        <begin position="40"/>
        <end position="62"/>
    </location>
</feature>
<dbReference type="Proteomes" id="UP000031449">
    <property type="component" value="Chromosome"/>
</dbReference>
<dbReference type="PANTHER" id="PTHR47245:SF1">
    <property type="entry name" value="FOLDASE PROTEIN PRSA"/>
    <property type="match status" value="1"/>
</dbReference>
<evidence type="ECO:0000313" key="9">
    <source>
        <dbReference type="Proteomes" id="UP000031449"/>
    </source>
</evidence>
<dbReference type="STRING" id="1508404.JMA_27680"/>
<accession>A0A0B5AP80</accession>
<dbReference type="SUPFAM" id="SSF109998">
    <property type="entry name" value="Triger factor/SurA peptide-binding domain-like"/>
    <property type="match status" value="1"/>
</dbReference>
<reference evidence="8 9" key="1">
    <citation type="submission" date="2014-08" db="EMBL/GenBank/DDBJ databases">
        <title>Complete genome of a marine bacteria Jeotgalibacillus malaysiensis.</title>
        <authorList>
            <person name="Yaakop A.S."/>
            <person name="Chan K.-G."/>
            <person name="Goh K.M."/>
        </authorList>
    </citation>
    <scope>NUCLEOTIDE SEQUENCE [LARGE SCALE GENOMIC DNA]</scope>
    <source>
        <strain evidence="8 9">D5</strain>
    </source>
</reference>